<name>A0A7W7SWA5_9ACTN</name>
<dbReference type="Gene3D" id="1.10.600.10">
    <property type="entry name" value="Farnesyl Diphosphate Synthase"/>
    <property type="match status" value="1"/>
</dbReference>
<dbReference type="RefSeq" id="WP_184538028.1">
    <property type="nucleotide sequence ID" value="NZ_JACHJW010000001.1"/>
</dbReference>
<accession>A0A7W7SWA5</accession>
<gene>
    <name evidence="1" type="ORF">FHR38_005802</name>
</gene>
<sequence length="304" mass="33321">MSGDLPPVDERDALAVAAEQGQICALAATGQRDLQKCVDRHPELFSGNPFDSTLFGTVALAMAFSAPWCTPGQLRVATRAVLWGFAADWQIDYLAKSVDEVDDLVADCLSVADGATDVVHPLGRFLAEIRDELTAAPAFGRLRPVWREELRRMLAGMARERRWRATNPADGPTESLPSFAEYLANADNLGASFVNVSHWVMTGTPAAVRHIAELIGASAEAQRALRLINDVATYERDVSWGDLNALMLVVDRAEVTNEISRHVDRCRTLLSPLTDECPREAAFLTRQLGFASGFYQVTDFWGSL</sequence>
<dbReference type="Proteomes" id="UP000578819">
    <property type="component" value="Unassembled WGS sequence"/>
</dbReference>
<organism evidence="1 2">
    <name type="scientific">Micromonospora polyrhachis</name>
    <dbReference type="NCBI Taxonomy" id="1282883"/>
    <lineage>
        <taxon>Bacteria</taxon>
        <taxon>Bacillati</taxon>
        <taxon>Actinomycetota</taxon>
        <taxon>Actinomycetes</taxon>
        <taxon>Micromonosporales</taxon>
        <taxon>Micromonosporaceae</taxon>
        <taxon>Micromonospora</taxon>
    </lineage>
</organism>
<dbReference type="SUPFAM" id="SSF48576">
    <property type="entry name" value="Terpenoid synthases"/>
    <property type="match status" value="1"/>
</dbReference>
<evidence type="ECO:0000313" key="2">
    <source>
        <dbReference type="Proteomes" id="UP000578819"/>
    </source>
</evidence>
<proteinExistence type="predicted"/>
<dbReference type="EMBL" id="JACHJW010000001">
    <property type="protein sequence ID" value="MBB4962069.1"/>
    <property type="molecule type" value="Genomic_DNA"/>
</dbReference>
<dbReference type="Pfam" id="PF19086">
    <property type="entry name" value="Terpene_syn_C_2"/>
    <property type="match status" value="1"/>
</dbReference>
<protein>
    <recommendedName>
        <fullName evidence="3">Terpene synthase</fullName>
    </recommendedName>
</protein>
<comment type="caution">
    <text evidence="1">The sequence shown here is derived from an EMBL/GenBank/DDBJ whole genome shotgun (WGS) entry which is preliminary data.</text>
</comment>
<keyword evidence="2" id="KW-1185">Reference proteome</keyword>
<reference evidence="1 2" key="1">
    <citation type="submission" date="2020-08" db="EMBL/GenBank/DDBJ databases">
        <title>Sequencing the genomes of 1000 actinobacteria strains.</title>
        <authorList>
            <person name="Klenk H.-P."/>
        </authorList>
    </citation>
    <scope>NUCLEOTIDE SEQUENCE [LARGE SCALE GENOMIC DNA]</scope>
    <source>
        <strain evidence="1 2">DSM 45886</strain>
    </source>
</reference>
<evidence type="ECO:0000313" key="1">
    <source>
        <dbReference type="EMBL" id="MBB4962069.1"/>
    </source>
</evidence>
<dbReference type="AlphaFoldDB" id="A0A7W7SWA5"/>
<evidence type="ECO:0008006" key="3">
    <source>
        <dbReference type="Google" id="ProtNLM"/>
    </source>
</evidence>
<dbReference type="InterPro" id="IPR008949">
    <property type="entry name" value="Isoprenoid_synthase_dom_sf"/>
</dbReference>